<dbReference type="RefSeq" id="WP_092128522.1">
    <property type="nucleotide sequence ID" value="NZ_FMYU01000006.1"/>
</dbReference>
<dbReference type="OrthoDB" id="9927527at2"/>
<reference evidence="2" key="1">
    <citation type="submission" date="2016-10" db="EMBL/GenBank/DDBJ databases">
        <authorList>
            <person name="Varghese N."/>
            <person name="Submissions S."/>
        </authorList>
    </citation>
    <scope>NUCLEOTIDE SEQUENCE [LARGE SCALE GENOMIC DNA]</scope>
    <source>
        <strain evidence="2">DSM 8415</strain>
    </source>
</reference>
<dbReference type="Proteomes" id="UP000199411">
    <property type="component" value="Unassembled WGS sequence"/>
</dbReference>
<protein>
    <submittedName>
        <fullName evidence="1">Uncharacterized protein</fullName>
    </submittedName>
</protein>
<sequence>MKYIACIILYIFIFIGYAWAGTIENYSNLNLLPQSSIFDSNSENINLGKIKPNENTSLGIGLSANVDKWNICSGRYSLNSLCVDSNFSQPVTQTLIGPKINFESKSSQGGFESSVSYTSSKALPIEPSSAPANINRFKMESSVNLNLTNDAQLKFIGEYKHNQVNKNPNSIINTIPKDEFGVGLKLNIGF</sequence>
<organism evidence="1 2">
    <name type="scientific">Desulfurella multipotens</name>
    <dbReference type="NCBI Taxonomy" id="79269"/>
    <lineage>
        <taxon>Bacteria</taxon>
        <taxon>Pseudomonadati</taxon>
        <taxon>Campylobacterota</taxon>
        <taxon>Desulfurellia</taxon>
        <taxon>Desulfurellales</taxon>
        <taxon>Desulfurellaceae</taxon>
        <taxon>Desulfurella</taxon>
    </lineage>
</organism>
<accession>A0A1G6M904</accession>
<name>A0A1G6M904_9BACT</name>
<proteinExistence type="predicted"/>
<dbReference type="AlphaFoldDB" id="A0A1G6M904"/>
<evidence type="ECO:0000313" key="2">
    <source>
        <dbReference type="Proteomes" id="UP000199411"/>
    </source>
</evidence>
<keyword evidence="2" id="KW-1185">Reference proteome</keyword>
<dbReference type="EMBL" id="FMYU01000006">
    <property type="protein sequence ID" value="SDC51940.1"/>
    <property type="molecule type" value="Genomic_DNA"/>
</dbReference>
<gene>
    <name evidence="1" type="ORF">SAMN05660835_00930</name>
</gene>
<evidence type="ECO:0000313" key="1">
    <source>
        <dbReference type="EMBL" id="SDC51940.1"/>
    </source>
</evidence>